<keyword evidence="1" id="KW-1133">Transmembrane helix</keyword>
<accession>A0ABQ0AWN0</accession>
<comment type="caution">
    <text evidence="2">The sequence shown here is derived from an EMBL/GenBank/DDBJ whole genome shotgun (WGS) entry which is preliminary data.</text>
</comment>
<proteinExistence type="predicted"/>
<organism evidence="2 3">
    <name type="scientific">Enterocloster alcoholdehydrogenati</name>
    <dbReference type="NCBI Taxonomy" id="2547410"/>
    <lineage>
        <taxon>Bacteria</taxon>
        <taxon>Bacillati</taxon>
        <taxon>Bacillota</taxon>
        <taxon>Clostridia</taxon>
        <taxon>Lachnospirales</taxon>
        <taxon>Lachnospiraceae</taxon>
        <taxon>Enterocloster</taxon>
    </lineage>
</organism>
<keyword evidence="1" id="KW-0812">Transmembrane</keyword>
<dbReference type="RefSeq" id="WP_176253647.1">
    <property type="nucleotide sequence ID" value="NZ_BAABXL010000001.1"/>
</dbReference>
<gene>
    <name evidence="2" type="ORF">F130042H8_14890</name>
</gene>
<feature type="transmembrane region" description="Helical" evidence="1">
    <location>
        <begin position="6"/>
        <end position="38"/>
    </location>
</feature>
<protein>
    <recommendedName>
        <fullName evidence="4">NfeD-like C-terminal domain-containing protein</fullName>
    </recommendedName>
</protein>
<reference evidence="2 3" key="1">
    <citation type="submission" date="2024-04" db="EMBL/GenBank/DDBJ databases">
        <title>Defined microbial consortia suppress multidrug-resistant proinflammatory Enterobacteriaceae via ecological control.</title>
        <authorList>
            <person name="Furuichi M."/>
            <person name="Kawaguchi T."/>
            <person name="Pust M."/>
            <person name="Yasuma K."/>
            <person name="Plichta D."/>
            <person name="Hasegawa N."/>
            <person name="Ohya T."/>
            <person name="Bhattarai S."/>
            <person name="Sasajima S."/>
            <person name="Aoto Y."/>
            <person name="Tuganbaev T."/>
            <person name="Yaginuma M."/>
            <person name="Ueda M."/>
            <person name="Okahashi N."/>
            <person name="Amafuji K."/>
            <person name="Kiridooshi Y."/>
            <person name="Sugita K."/>
            <person name="Strazar M."/>
            <person name="Skelly A."/>
            <person name="Suda W."/>
            <person name="Hattori M."/>
            <person name="Nakamoto N."/>
            <person name="Caballero S."/>
            <person name="Norman J."/>
            <person name="Olle B."/>
            <person name="Tanoue T."/>
            <person name="Arita M."/>
            <person name="Bucci V."/>
            <person name="Atarashi K."/>
            <person name="Xavier R."/>
            <person name="Honda K."/>
        </authorList>
    </citation>
    <scope>NUCLEOTIDE SEQUENCE [LARGE SCALE GENOMIC DNA]</scope>
    <source>
        <strain evidence="3">f13</strain>
    </source>
</reference>
<name>A0ABQ0AWN0_9FIRM</name>
<evidence type="ECO:0000313" key="3">
    <source>
        <dbReference type="Proteomes" id="UP001600894"/>
    </source>
</evidence>
<sequence length="72" mass="7986">MTEIAGWFFAYLFFMAVELIFCCLTSLWFAAGALGAWILALLGRPVEEQLLCFLFLSAAVFGLLGLFGRRNG</sequence>
<keyword evidence="1" id="KW-0472">Membrane</keyword>
<feature type="transmembrane region" description="Helical" evidence="1">
    <location>
        <begin position="50"/>
        <end position="68"/>
    </location>
</feature>
<keyword evidence="3" id="KW-1185">Reference proteome</keyword>
<dbReference type="Proteomes" id="UP001600894">
    <property type="component" value="Unassembled WGS sequence"/>
</dbReference>
<dbReference type="EMBL" id="BAABXL010000001">
    <property type="protein sequence ID" value="GAA6268429.1"/>
    <property type="molecule type" value="Genomic_DNA"/>
</dbReference>
<evidence type="ECO:0000313" key="2">
    <source>
        <dbReference type="EMBL" id="GAA6268429.1"/>
    </source>
</evidence>
<evidence type="ECO:0000256" key="1">
    <source>
        <dbReference type="SAM" id="Phobius"/>
    </source>
</evidence>
<evidence type="ECO:0008006" key="4">
    <source>
        <dbReference type="Google" id="ProtNLM"/>
    </source>
</evidence>